<dbReference type="AlphaFoldDB" id="X8E8R4"/>
<dbReference type="Pfam" id="PF02670">
    <property type="entry name" value="DXP_reductoisom"/>
    <property type="match status" value="1"/>
</dbReference>
<proteinExistence type="predicted"/>
<protein>
    <submittedName>
        <fullName evidence="2">1-deoxy-D-xylulose 5-phosphate reductoisomerase family protein</fullName>
    </submittedName>
</protein>
<dbReference type="EMBL" id="JAOB01000006">
    <property type="protein sequence ID" value="EUA76353.1"/>
    <property type="molecule type" value="Genomic_DNA"/>
</dbReference>
<dbReference type="GO" id="GO:0051484">
    <property type="term" value="P:isopentenyl diphosphate biosynthetic process, methylerythritol 4-phosphate pathway involved in terpenoid biosynthetic process"/>
    <property type="evidence" value="ECO:0007669"/>
    <property type="project" value="TreeGrafter"/>
</dbReference>
<dbReference type="InterPro" id="IPR036291">
    <property type="entry name" value="NAD(P)-bd_dom_sf"/>
</dbReference>
<accession>X8E8R4</accession>
<comment type="caution">
    <text evidence="2">The sequence shown here is derived from an EMBL/GenBank/DDBJ whole genome shotgun (WGS) entry which is preliminary data.</text>
</comment>
<evidence type="ECO:0000259" key="1">
    <source>
        <dbReference type="Pfam" id="PF02670"/>
    </source>
</evidence>
<evidence type="ECO:0000313" key="2">
    <source>
        <dbReference type="EMBL" id="EUA76353.1"/>
    </source>
</evidence>
<dbReference type="PANTHER" id="PTHR30525">
    <property type="entry name" value="1-DEOXY-D-XYLULOSE 5-PHOSPHATE REDUCTOISOMERASE"/>
    <property type="match status" value="1"/>
</dbReference>
<dbReference type="InterPro" id="IPR013512">
    <property type="entry name" value="DXP_reductoisomerase_N"/>
</dbReference>
<dbReference type="GO" id="GO:0030145">
    <property type="term" value="F:manganese ion binding"/>
    <property type="evidence" value="ECO:0007669"/>
    <property type="project" value="TreeGrafter"/>
</dbReference>
<name>X8E8R4_MYCXE</name>
<organism evidence="2">
    <name type="scientific">Mycobacterium xenopi 4042</name>
    <dbReference type="NCBI Taxonomy" id="1299334"/>
    <lineage>
        <taxon>Bacteria</taxon>
        <taxon>Bacillati</taxon>
        <taxon>Actinomycetota</taxon>
        <taxon>Actinomycetes</taxon>
        <taxon>Mycobacteriales</taxon>
        <taxon>Mycobacteriaceae</taxon>
        <taxon>Mycobacterium</taxon>
    </lineage>
</organism>
<dbReference type="PATRIC" id="fig|1299334.3.peg.443"/>
<feature type="domain" description="1-deoxy-D-xylulose 5-phosphate reductoisomerase N-terminal" evidence="1">
    <location>
        <begin position="8"/>
        <end position="100"/>
    </location>
</feature>
<dbReference type="Gene3D" id="3.40.50.720">
    <property type="entry name" value="NAD(P)-binding Rossmann-like Domain"/>
    <property type="match status" value="1"/>
</dbReference>
<gene>
    <name evidence="2" type="ORF">I553_7416</name>
</gene>
<sequence length="102" mass="10517">MTSRRVKVLVLGSTGSIGTQALEVITANPDRFEVVGLAAGGGHPELFARQRAETGVSNVAVTDEGAAETIGDVAYRGPDAVIRLIEDTQADVVLNALVGRSA</sequence>
<dbReference type="PANTHER" id="PTHR30525:SF0">
    <property type="entry name" value="1-DEOXY-D-XYLULOSE 5-PHOSPHATE REDUCTOISOMERASE, CHLOROPLASTIC"/>
    <property type="match status" value="1"/>
</dbReference>
<dbReference type="SUPFAM" id="SSF51735">
    <property type="entry name" value="NAD(P)-binding Rossmann-fold domains"/>
    <property type="match status" value="1"/>
</dbReference>
<dbReference type="InterPro" id="IPR003821">
    <property type="entry name" value="DXP_reductoisomerase"/>
</dbReference>
<dbReference type="GO" id="GO:0070402">
    <property type="term" value="F:NADPH binding"/>
    <property type="evidence" value="ECO:0007669"/>
    <property type="project" value="InterPro"/>
</dbReference>
<keyword evidence="2" id="KW-0413">Isomerase</keyword>
<dbReference type="GO" id="GO:0016853">
    <property type="term" value="F:isomerase activity"/>
    <property type="evidence" value="ECO:0007669"/>
    <property type="project" value="UniProtKB-KW"/>
</dbReference>
<reference evidence="2" key="1">
    <citation type="submission" date="2014-01" db="EMBL/GenBank/DDBJ databases">
        <authorList>
            <person name="Brown-Elliot B."/>
            <person name="Wallace R."/>
            <person name="Lenaerts A."/>
            <person name="Ordway D."/>
            <person name="DeGroote M.A."/>
            <person name="Parker T."/>
            <person name="Sizemore C."/>
            <person name="Tallon L.J."/>
            <person name="Sadzewicz L.K."/>
            <person name="Sengamalay N."/>
            <person name="Fraser C.M."/>
            <person name="Hine E."/>
            <person name="Shefchek K.A."/>
            <person name="Das S.P."/>
            <person name="Tettelin H."/>
        </authorList>
    </citation>
    <scope>NUCLEOTIDE SEQUENCE [LARGE SCALE GENOMIC DNA]</scope>
    <source>
        <strain evidence="2">4042</strain>
    </source>
</reference>
<dbReference type="GO" id="GO:0030604">
    <property type="term" value="F:1-deoxy-D-xylulose-5-phosphate reductoisomerase activity"/>
    <property type="evidence" value="ECO:0007669"/>
    <property type="project" value="InterPro"/>
</dbReference>